<keyword evidence="2" id="KW-1185">Reference proteome</keyword>
<organism evidence="1 2">
    <name type="scientific">Hypholoma sublateritium (strain FD-334 SS-4)</name>
    <dbReference type="NCBI Taxonomy" id="945553"/>
    <lineage>
        <taxon>Eukaryota</taxon>
        <taxon>Fungi</taxon>
        <taxon>Dikarya</taxon>
        <taxon>Basidiomycota</taxon>
        <taxon>Agaricomycotina</taxon>
        <taxon>Agaricomycetes</taxon>
        <taxon>Agaricomycetidae</taxon>
        <taxon>Agaricales</taxon>
        <taxon>Agaricineae</taxon>
        <taxon>Strophariaceae</taxon>
        <taxon>Hypholoma</taxon>
    </lineage>
</organism>
<dbReference type="Proteomes" id="UP000054270">
    <property type="component" value="Unassembled WGS sequence"/>
</dbReference>
<accession>A0A0D2M7R1</accession>
<dbReference type="EMBL" id="KN817579">
    <property type="protein sequence ID" value="KJA19268.1"/>
    <property type="molecule type" value="Genomic_DNA"/>
</dbReference>
<reference evidence="2" key="1">
    <citation type="submission" date="2014-04" db="EMBL/GenBank/DDBJ databases">
        <title>Evolutionary Origins and Diversification of the Mycorrhizal Mutualists.</title>
        <authorList>
            <consortium name="DOE Joint Genome Institute"/>
            <consortium name="Mycorrhizal Genomics Consortium"/>
            <person name="Kohler A."/>
            <person name="Kuo A."/>
            <person name="Nagy L.G."/>
            <person name="Floudas D."/>
            <person name="Copeland A."/>
            <person name="Barry K.W."/>
            <person name="Cichocki N."/>
            <person name="Veneault-Fourrey C."/>
            <person name="LaButti K."/>
            <person name="Lindquist E.A."/>
            <person name="Lipzen A."/>
            <person name="Lundell T."/>
            <person name="Morin E."/>
            <person name="Murat C."/>
            <person name="Riley R."/>
            <person name="Ohm R."/>
            <person name="Sun H."/>
            <person name="Tunlid A."/>
            <person name="Henrissat B."/>
            <person name="Grigoriev I.V."/>
            <person name="Hibbett D.S."/>
            <person name="Martin F."/>
        </authorList>
    </citation>
    <scope>NUCLEOTIDE SEQUENCE [LARGE SCALE GENOMIC DNA]</scope>
    <source>
        <strain evidence="2">FD-334 SS-4</strain>
    </source>
</reference>
<protein>
    <submittedName>
        <fullName evidence="1">Uncharacterized protein</fullName>
    </submittedName>
</protein>
<gene>
    <name evidence="1" type="ORF">HYPSUDRAFT_1096040</name>
</gene>
<dbReference type="AlphaFoldDB" id="A0A0D2M7R1"/>
<feature type="non-terminal residue" evidence="1">
    <location>
        <position position="1"/>
    </location>
</feature>
<name>A0A0D2M7R1_HYPSF</name>
<evidence type="ECO:0000313" key="2">
    <source>
        <dbReference type="Proteomes" id="UP000054270"/>
    </source>
</evidence>
<dbReference type="OMA" id="WLTESAF"/>
<evidence type="ECO:0000313" key="1">
    <source>
        <dbReference type="EMBL" id="KJA19268.1"/>
    </source>
</evidence>
<proteinExistence type="predicted"/>
<dbReference type="OrthoDB" id="3027520at2759"/>
<sequence length="315" mass="37121">RPGRGGLARNGVYWYPVRLIMKTTEGWIVRWWRGNIFLEHTNYYPDQVSIIPVTDLVDSLWLDAPSRRSIRLGQWQHAHELKTSEDILADPRSVPYSKKIHDVLRPERDVLRRILLQEETANDNIPANQWLADMKKSRDSLIPYAGCLTLIERAQISNWFEKHVANGQHDMRHLWLGQLPIAHACTIYITAQLSSNEKYGKLGKQELLKKGWEAQLTGVPSLLMDIEVDKECLARLEEEMFEVSKRAGIAGYYQWGLDSGDHQYWWPYDDLPEHWNRYDYDENETQLVVMFNLLRYTHKYMTDINSIQLARWKLR</sequence>